<dbReference type="KEGG" id="mtt:Ftrac_3706"/>
<dbReference type="GO" id="GO:0000156">
    <property type="term" value="F:phosphorelay response regulator activity"/>
    <property type="evidence" value="ECO:0007669"/>
    <property type="project" value="TreeGrafter"/>
</dbReference>
<protein>
    <recommendedName>
        <fullName evidence="2">histidine kinase</fullName>
        <ecNumber evidence="2">2.7.13.3</ecNumber>
    </recommendedName>
</protein>
<dbReference type="STRING" id="643867.Ftrac_3706"/>
<sequence length="483" mass="56044">MVQRIGFESNGNQKNDLSVNCKMENTFEGFSDFFEHGLHPMFIIDLNSHKFLNVNQHFVKKHSEFENALTVFEKSIQENELPKGVQLEQDGKVFLFNPIFQNDDKALIQILELNKAVKPVKKISAQHVFEESQFNKDLLNKLPSGIVYTNKSFEALWFNDKFNFLFGRDLEEKFNFIDAIYVKNISQFWSKIEKLNEEGGQVSFSFVIHNVKNSSEVFINATAFPVGSNHQLEDGYIFILEDKTENLNYSEEITKQNLALNQINHELDKFLYSVSHNIRGPIASLEGLLKVIEISDIHTVNELKHHLRLNLRLLNSFVSDISNVATNIHTHVSFEEVNLRNVFEQMLLFVDNIYEIEPKISTEIPIDYTVKTDANRLGIIIKCLLKNSFQYRDKRKDEFEIKMNVTQNEDFHLIEIIDNGMGISDKVKPFIFDMFYRGTELSNGNGMGLYNSREILKKLGGTMNIESKEREWTKVKIYLPVNV</sequence>
<evidence type="ECO:0000256" key="3">
    <source>
        <dbReference type="ARBA" id="ARBA00022679"/>
    </source>
</evidence>
<evidence type="ECO:0000256" key="5">
    <source>
        <dbReference type="ARBA" id="ARBA00022777"/>
    </source>
</evidence>
<keyword evidence="6" id="KW-0067">ATP-binding</keyword>
<dbReference type="PRINTS" id="PR00344">
    <property type="entry name" value="BCTRLSENSOR"/>
</dbReference>
<dbReference type="SUPFAM" id="SSF55874">
    <property type="entry name" value="ATPase domain of HSP90 chaperone/DNA topoisomerase II/histidine kinase"/>
    <property type="match status" value="1"/>
</dbReference>
<dbReference type="AlphaFoldDB" id="E4TQI0"/>
<gene>
    <name evidence="9" type="ordered locus">Ftrac_3706</name>
</gene>
<dbReference type="EC" id="2.7.13.3" evidence="2"/>
<dbReference type="OrthoDB" id="9808408at2"/>
<dbReference type="SMART" id="SM00387">
    <property type="entry name" value="HATPase_c"/>
    <property type="match status" value="1"/>
</dbReference>
<keyword evidence="10" id="KW-1185">Reference proteome</keyword>
<accession>E4TQI0</accession>
<dbReference type="SUPFAM" id="SSF55785">
    <property type="entry name" value="PYP-like sensor domain (PAS domain)"/>
    <property type="match status" value="1"/>
</dbReference>
<keyword evidence="5 9" id="KW-0418">Kinase</keyword>
<dbReference type="PANTHER" id="PTHR42878:SF7">
    <property type="entry name" value="SENSOR HISTIDINE KINASE GLRK"/>
    <property type="match status" value="1"/>
</dbReference>
<reference evidence="9 10" key="1">
    <citation type="journal article" date="2011" name="Stand. Genomic Sci.">
        <title>Complete genome sequence of Marivirga tractuosa type strain (H-43).</title>
        <authorList>
            <person name="Pagani I."/>
            <person name="Chertkov O."/>
            <person name="Lapidus A."/>
            <person name="Lucas S."/>
            <person name="Del Rio T.G."/>
            <person name="Tice H."/>
            <person name="Copeland A."/>
            <person name="Cheng J.F."/>
            <person name="Nolan M."/>
            <person name="Saunders E."/>
            <person name="Pitluck S."/>
            <person name="Held B."/>
            <person name="Goodwin L."/>
            <person name="Liolios K."/>
            <person name="Ovchinikova G."/>
            <person name="Ivanova N."/>
            <person name="Mavromatis K."/>
            <person name="Pati A."/>
            <person name="Chen A."/>
            <person name="Palaniappan K."/>
            <person name="Land M."/>
            <person name="Hauser L."/>
            <person name="Jeffries C.D."/>
            <person name="Detter J.C."/>
            <person name="Han C."/>
            <person name="Tapia R."/>
            <person name="Ngatchou-Djao O.D."/>
            <person name="Rohde M."/>
            <person name="Goker M."/>
            <person name="Spring S."/>
            <person name="Sikorski J."/>
            <person name="Woyke T."/>
            <person name="Bristow J."/>
            <person name="Eisen J.A."/>
            <person name="Markowitz V."/>
            <person name="Hugenholtz P."/>
            <person name="Klenk H.P."/>
            <person name="Kyrpides N.C."/>
        </authorList>
    </citation>
    <scope>NUCLEOTIDE SEQUENCE [LARGE SCALE GENOMIC DNA]</scope>
    <source>
        <strain evidence="10">ATCC 23168 / DSM 4126 / NBRC 15989 / NCIMB 1408 / VKM B-1430 / H-43</strain>
    </source>
</reference>
<dbReference type="GO" id="GO:0005524">
    <property type="term" value="F:ATP binding"/>
    <property type="evidence" value="ECO:0007669"/>
    <property type="project" value="UniProtKB-KW"/>
</dbReference>
<dbReference type="eggNOG" id="COG4251">
    <property type="taxonomic scope" value="Bacteria"/>
</dbReference>
<keyword evidence="4" id="KW-0547">Nucleotide-binding</keyword>
<evidence type="ECO:0000313" key="9">
    <source>
        <dbReference type="EMBL" id="ADR23673.1"/>
    </source>
</evidence>
<feature type="domain" description="Histidine kinase" evidence="8">
    <location>
        <begin position="273"/>
        <end position="483"/>
    </location>
</feature>
<dbReference type="Gene3D" id="3.30.565.10">
    <property type="entry name" value="Histidine kinase-like ATPase, C-terminal domain"/>
    <property type="match status" value="1"/>
</dbReference>
<dbReference type="InterPro" id="IPR005467">
    <property type="entry name" value="His_kinase_dom"/>
</dbReference>
<dbReference type="HOGENOM" id="CLU_564757_0_0_10"/>
<dbReference type="InterPro" id="IPR036097">
    <property type="entry name" value="HisK_dim/P_sf"/>
</dbReference>
<dbReference type="EMBL" id="CP002349">
    <property type="protein sequence ID" value="ADR23673.1"/>
    <property type="molecule type" value="Genomic_DNA"/>
</dbReference>
<name>E4TQI0_MARTH</name>
<dbReference type="CDD" id="cd00075">
    <property type="entry name" value="HATPase"/>
    <property type="match status" value="1"/>
</dbReference>
<dbReference type="RefSeq" id="WP_013455815.1">
    <property type="nucleotide sequence ID" value="NC_014759.1"/>
</dbReference>
<dbReference type="GO" id="GO:0030295">
    <property type="term" value="F:protein kinase activator activity"/>
    <property type="evidence" value="ECO:0007669"/>
    <property type="project" value="TreeGrafter"/>
</dbReference>
<dbReference type="Proteomes" id="UP000008720">
    <property type="component" value="Chromosome"/>
</dbReference>
<evidence type="ECO:0000313" key="10">
    <source>
        <dbReference type="Proteomes" id="UP000008720"/>
    </source>
</evidence>
<proteinExistence type="predicted"/>
<organism evidence="9 10">
    <name type="scientific">Marivirga tractuosa (strain ATCC 23168 / DSM 4126 / NBRC 15989 / NCIMB 1408 / VKM B-1430 / H-43)</name>
    <name type="common">Microscilla tractuosa</name>
    <name type="synonym">Flexibacter tractuosus</name>
    <dbReference type="NCBI Taxonomy" id="643867"/>
    <lineage>
        <taxon>Bacteria</taxon>
        <taxon>Pseudomonadati</taxon>
        <taxon>Bacteroidota</taxon>
        <taxon>Cytophagia</taxon>
        <taxon>Cytophagales</taxon>
        <taxon>Marivirgaceae</taxon>
        <taxon>Marivirga</taxon>
    </lineage>
</organism>
<dbReference type="InterPro" id="IPR036890">
    <property type="entry name" value="HATPase_C_sf"/>
</dbReference>
<dbReference type="SUPFAM" id="SSF47384">
    <property type="entry name" value="Homodimeric domain of signal transducing histidine kinase"/>
    <property type="match status" value="1"/>
</dbReference>
<evidence type="ECO:0000256" key="1">
    <source>
        <dbReference type="ARBA" id="ARBA00000085"/>
    </source>
</evidence>
<dbReference type="InterPro" id="IPR004358">
    <property type="entry name" value="Sig_transdc_His_kin-like_C"/>
</dbReference>
<evidence type="ECO:0000256" key="6">
    <source>
        <dbReference type="ARBA" id="ARBA00022840"/>
    </source>
</evidence>
<keyword evidence="3" id="KW-0808">Transferase</keyword>
<dbReference type="InterPro" id="IPR050351">
    <property type="entry name" value="BphY/WalK/GraS-like"/>
</dbReference>
<keyword evidence="7" id="KW-0902">Two-component regulatory system</keyword>
<evidence type="ECO:0000256" key="4">
    <source>
        <dbReference type="ARBA" id="ARBA00022741"/>
    </source>
</evidence>
<evidence type="ECO:0000259" key="8">
    <source>
        <dbReference type="PROSITE" id="PS50109"/>
    </source>
</evidence>
<dbReference type="InterPro" id="IPR003594">
    <property type="entry name" value="HATPase_dom"/>
</dbReference>
<dbReference type="InterPro" id="IPR035965">
    <property type="entry name" value="PAS-like_dom_sf"/>
</dbReference>
<dbReference type="GO" id="GO:0007234">
    <property type="term" value="P:osmosensory signaling via phosphorelay pathway"/>
    <property type="evidence" value="ECO:0007669"/>
    <property type="project" value="TreeGrafter"/>
</dbReference>
<dbReference type="Pfam" id="PF02518">
    <property type="entry name" value="HATPase_c"/>
    <property type="match status" value="1"/>
</dbReference>
<dbReference type="GO" id="GO:0000155">
    <property type="term" value="F:phosphorelay sensor kinase activity"/>
    <property type="evidence" value="ECO:0007669"/>
    <property type="project" value="InterPro"/>
</dbReference>
<dbReference type="PANTHER" id="PTHR42878">
    <property type="entry name" value="TWO-COMPONENT HISTIDINE KINASE"/>
    <property type="match status" value="1"/>
</dbReference>
<evidence type="ECO:0000256" key="7">
    <source>
        <dbReference type="ARBA" id="ARBA00023012"/>
    </source>
</evidence>
<dbReference type="PROSITE" id="PS50109">
    <property type="entry name" value="HIS_KIN"/>
    <property type="match status" value="1"/>
</dbReference>
<comment type="catalytic activity">
    <reaction evidence="1">
        <text>ATP + protein L-histidine = ADP + protein N-phospho-L-histidine.</text>
        <dbReference type="EC" id="2.7.13.3"/>
    </reaction>
</comment>
<evidence type="ECO:0000256" key="2">
    <source>
        <dbReference type="ARBA" id="ARBA00012438"/>
    </source>
</evidence>